<dbReference type="Pfam" id="PF00501">
    <property type="entry name" value="AMP-binding"/>
    <property type="match status" value="4"/>
</dbReference>
<evidence type="ECO:0000256" key="4">
    <source>
        <dbReference type="ARBA" id="ARBA00022553"/>
    </source>
</evidence>
<dbReference type="FunFam" id="3.40.50.980:FF:000001">
    <property type="entry name" value="Non-ribosomal peptide synthetase"/>
    <property type="match status" value="3"/>
</dbReference>
<dbReference type="FunFam" id="2.30.38.10:FF:000001">
    <property type="entry name" value="Non-ribosomal peptide synthetase PvdI"/>
    <property type="match status" value="1"/>
</dbReference>
<dbReference type="CDD" id="cd17646">
    <property type="entry name" value="A_NRPS_AB3403-like"/>
    <property type="match status" value="2"/>
</dbReference>
<sequence>MNAEDSLKLARRFIGLPLEKRRLFLAALQKEGVDFARFPIPAGVAVEDRQALSYAQRRMWFLWQLDPQSAAYNLPSAVRLKGMLDEPALEQAFASLVERHEALRTVFRQLPDERLQQVPASAPLIFEREDFSILPDDERERRVRSEAQQQSMLPFDLAAGPLLRVKLIKLEAEQHVLLLTLHHIVSDGWSMSIIIDEFVRFYDAHRRGEALNLEPLPIQYADYALWQRRWMEAGEQERQLAYWQAQLGDEHPLLELPTDFPRPAVASHQGGRHEFDLPPALADELRQFARQQNVSLFTVLLAAFNILLYRYTGQTDLRVGVPIANRNRLEVEGLIGLFVNTQVIRARFDEQTPVTGLLQDLKEVVNAAQAHQDLPFERLVDALKLERSLSHTPLFQVMYNHQPEVADLEALKLSSGLSLSRLDWDSRTTQFDLTLDTYEKGGTLKAALTFASDLFALASVERMAGHWLKILSEIVADSARRVSELPLLDALQVQTQVLDWNRTEAQFPAQRGVHQLFEEQVQRTPQAIALLFDQQVLTYRQLNQRANRLAHKLRESAPADTELLVGVATERSVEMVVALLAVLKAGGAYVPLDPEYPSERLRYMLEDSGVRLLLTQSHLLDSLPLGDAVQAWCLDQDGDWLEGYSEVNPALPCLPEQLAYMIYTSGSTGRPKGAGNRHTALTNRLWWMQRAYSLDARDTVLQKTPFSFDVSVWEFFWPLMVGARLAVALPGEHREPARLIETIGRYQITTLHFVPSMLQAFIHEAGVEACGSLKRILCSGEALPVDAQQQVFGKLPGAALFNLYGPTEAAIDVTHWRCVDERRASVPIGVPIDNLRTQILGSGLSLLPVGAGGELYLGGVGLARGYHRRPGLTAERFVPDPFNAGERLYRTGDLARYRVDGVIEYLGRLDHQVKLRGLRIELGEIEASLCDHELVREAVVLAQDGKQLVAYLVLTCEQPPADWREQLKASLLLGLPEYMVPQHLLQLTALPLMPNGKLDRKSLPRAEAGVQAQYIAPASDIEKALAAIWRDVLRVEQVGLEDNFFELGGDSIVSIQVVGRARQAGIAFSPRDLFQHQTVRSLAQVCQADVDITIDQGPVSGEVPLTPVQRWFFELPMAQRAHWNQSLLLTPSETLDLAHVDAAVLRLIEQHDGLRLRFETGAQGWTQAHAAMPDVSPVWQRQAATAEELNALCDEAQRSLDLGQGPLLRVLLVNMADGSQRLLLAIHHLVVDGVSWRVLLEDLQSLLNQAKAAATLALPAKTSAYKAWAEQLQDYAQRPALNQEMDYWQQALANAPADLPRDHSQGGLSNALGQKVAVTFDAQLTRQLLQEAPAAYRTQVNDLLLTALARVIARWSGEPSVLIQLEGHGREELFEDIDLTRTLGWFTSLFPIKLTPALDLAGSIKAVKEQLRAVPGKGLGFGVLRYLGEPQVQAALAELPAPRITFNYLGQFDAQFDDGALFVPAIEKSGVAQDEQAPLANWLSIEGQVYAGELSLQWTFSRELHERATIERLAEDYRQELTALIAHCLQAEAGGATPSDFPLASLTQERLDTLATPLAQIEDIYPLSPMQEGLLLHTLLEPNSGIYFMQDRYCIDSDIDLPRFRSAWQQVIQRHDALRASFNLDHQGETLQIIHRHAPLRIDCLDWSGVPVEQHEADLQRLLESERQQGFNLLEQPPFSLRLIRRAPQQYWFILSNHHILIDAWCRSLLLQDFFTLYQGKQIPPPAARYRDFIAWLQEQGEAAAISAWREELQGVEQPTWLPYDRPLQRQGGQSQIGDRYLNLERNEGRALRELAQHYQLTVNTFTQAAWALVMHRYSGESDVLFGVTVAGRPINRPEMQDTVGLFINSIPLRVRMPQTGSVKQWLQALFEHNLALREHEHLPLVKIQACSHIDSSQQLFDSLFVFENAPLESAVVSGAEELSAIADSARTHTNYPLTVVVYPGDELGLHLSYDQRFFDEATIDRLLHDMKRVLGALVSGFHGEFSALALLSDADRYQLVEACNQTERTYPLDQGYVRLFEASVAQYGERTVASCLDRQWSYNELNRQANRAGHGLMAAGVQVDQPVALLAERDLPLLGMIIGSFKAGAGYLPLDPHLPDERLLRLLELSRTPVLFCTAACAERARGLLASLASDVAPRLLVWEDLQQGDAAQGNPHIYVGARHLAYAIYTSGSTGTPKGVLVEQGGMLNNQLSKLPYLELGEQDVIAQTASQSFDISVWQFLTAPLCGARVDIVPNDIAQEPAALLAHVRQAGITVLESVPSLIQGLLDEPVMALEHLRFMLPTGEAMPPELARRWLQRYPRIGLVNAYGPAECSDDVALYRVEMAATQGACLPIGSPTDNNRLYLLDGQLQPVPVGAVGELWVAGVGVGRGYLSDPARTALAYLPDPFALEAGGRLYRTGDLGRRRNDGLLEYVGRVDHQVKVRGFRIELGEISAHLLELDAVREAAVDVYESGTGKALVGYVVPASTELAQDALRDSLRDSLRQRLPVYMVPLQWVFLEVLPLTPNGKLDRKALPAPDASQLQQRFMAPRTALEQRIAQIWQDVLKLERVGLNDNFFELGGHSLLATQVISRVRHALKIELPLRTLFEHSTLQAFVQALGQNRAGDEPALLAVDRQQPLLLSYAQERQWFLWQLEPQSPAYNIPLALRLRGGLDVAALARSFDALIERHESLRTRFAQDQQALQIIDAPVALPLVAEPLASDALIAATVEAEAQAPFDLQRGPLLRVKLLQLAADDHVLLLTQHHIISDGWSMQVLVEELIALYRAYSQGQHLELPALPIQYADYAQWQRQWMEAGELQRQLAYWRHQLGGEQPVLELPTDRPRPAVQDQRGVRLDIALDAALSTGLRQLAQREGSTLFMVLLASFQALLHRYTGQSDIRVGVPVANRQRVDIERLIGFFVNTQVHKAEVDGQCAFIELLRQVKQTALHAQAHQDLPFEQLVQALQPQRSLSHSPLFQVMYNHQSEGKKSIDVDLPGLRVEGLAWENQVAQFDLTLETYESRDSLSASLVYACELFDASTIERLVQHWQHLLQAVVADPTQRIAQLPLLAAADERVILEDWNRSAVAYPAGQCIQQLIEEQAARTPEALALVFAEQQLSYAELNARANQWAHRLLELGVGPDVLVGVAVERSLEMVIALLAVLKAGGAYVPLDPEYPQERLGYMIDDSGLKLLLTQAHLSLPLAPHVQVLDLGQTLSGYSTANPQVTLDPENLAYAIYTSGSTGKPKGVMVRHGALTNFIVSMAAAPGIDAQDRLLSLTTFSFDIFGLELYTPLMVGGRVVLVSQDTQRDPELILKQVQEQGITLLQATPSTWRMLLESANAGVLDGRRLLCGGEALADELAVRMTALGAQTWNLYGPTETTIWSALQALDSEHSQPHLGRAINNTSLYILGEDLSANPVGVAGELLIGGDGLARGYFERPALTAERFLPNPYGEPGGRFYRTGDLARYRADGVIDYISRIDHQVKIRGFRIELGEIEARLLEHSEVREAVVVAQEGPQGPLLVSYLVAPDAAQETLREALKHSLHQQLPDYMVPQYWLFMARLPLTPNGKLDRKALPQPEASQVQKPYVAPSTERQRQVAQIWQEVLKLERVGLADNFFELGGHSLLATQVMSRVRQLLNTEVALRTLFEHSTLHAFVQALGQEMAGSAPVLLPVARDQVLRLSYAQERQWFLWQLEPQSVAYNLPLALRLQGQLEVSALERSFNSLIARHEILRTGFTQNDSQVLPVIQAQASLQLEVQALDSVAGIDAAVDAEAHRPFDLKHDALLRVKLLRLAADEHVLILTQHHIVSDAWSMQVMVDELLETYAAYSQGQTPSLPALPLQYLDYAQWQRQWMEDGEQARQLAYWTDKLGGEQPVLALPTDHPRPSVQSFIGASQVVKLPASLLHSLKALAQREQTTLFMLLLASFQTLLHRYSGQTDIRVGVPIANRNRVETERLIGFFVNTQVLKAEVDGQSAFNELLEQVKQTALEAQAHQDLPFEQLVEALQPERSLSHSPLFQVMYNHLEEGRRGLDIALPGLTLCGLEARGRTTQFDLSLETYESDQQLVATLTYAVDLFTPASMAQLIGHWQNLLQAIVADPTQRIAALPLLTETQAQQVLLDWNQTRTEYPLHLGVHQLIEAQAERTPEAIALVFGDTQLTYAELDARANQWARRLCSLGVGTDVLVGVAAQRSLEMVIGLLAVLKAGGAYVPLDPEYPPERLNYMMQDSGIGLLLTQAHLREQLPVPQGVQQLDLGESVASFSTDRLQRELDPQSLAYVIYTSGSTGQPKGAGNRHTALTNRLCWMQEAYPLDAADAVLQKTPFSFDVSVWEFFWPLMTGARLVVAAPGAHRDPGALVELINQHAVTTLHFVPSMLQAFLLDPRAASCHGLRQVMCSGEALPVEAQQQLFQQLPQTRLYNLYGPTEAAIDVTHWQCVDEGRDSVPIGQPIANLGTYILGPDLEPLPVGVAGELYLGGEGLARGYHRRPALTAERFVANPFGAGRLYRSGDLARHRASGVIEYLGRIDHQVKIRGLRIELGEIEARLMEQPSVVEAVVIARDGPTGKRLVAYVVPSDAQLLESSAQEQSRYGATLGASLVRHLPDYMVPGQWIVLARMPLNPNGKLDRKALPQADPLLAQQAYQAPETEIEQQIAAIWQDILHVERIGLGDNFFDLGGHSLLATQAVSRINSQLGIDIALRLIFETPTLAEFAQAVLESRSALSEEGLSDIEKMMDLMEEA</sequence>
<keyword evidence="4" id="KW-0597">Phosphoprotein</keyword>
<evidence type="ECO:0000256" key="3">
    <source>
        <dbReference type="ARBA" id="ARBA00022450"/>
    </source>
</evidence>
<dbReference type="FunFam" id="3.30.300.30:FF:000010">
    <property type="entry name" value="Enterobactin synthetase component F"/>
    <property type="match status" value="3"/>
</dbReference>
<name>A0A1H2MZM3_9PSED</name>
<proteinExistence type="inferred from homology"/>
<dbReference type="CDD" id="cd19531">
    <property type="entry name" value="LCL_NRPS-like"/>
    <property type="match status" value="3"/>
</dbReference>
<dbReference type="NCBIfam" id="TIGR01720">
    <property type="entry name" value="NRPS-para261"/>
    <property type="match status" value="1"/>
</dbReference>
<dbReference type="Gene3D" id="3.30.300.30">
    <property type="match status" value="4"/>
</dbReference>
<evidence type="ECO:0000256" key="2">
    <source>
        <dbReference type="ARBA" id="ARBA00006432"/>
    </source>
</evidence>
<dbReference type="InterPro" id="IPR020845">
    <property type="entry name" value="AMP-binding_CS"/>
</dbReference>
<keyword evidence="8" id="KW-1185">Reference proteome</keyword>
<gene>
    <name evidence="7" type="ORF">SAMN05216202_2648</name>
</gene>
<dbReference type="InterPro" id="IPR025110">
    <property type="entry name" value="AMP-bd_C"/>
</dbReference>
<feature type="domain" description="Carrier" evidence="6">
    <location>
        <begin position="1016"/>
        <end position="1090"/>
    </location>
</feature>
<protein>
    <submittedName>
        <fullName evidence="7">Non-ribosomal peptide synthase domain TIGR01720/amino acid adenylation domain-containing protein</fullName>
    </submittedName>
</protein>
<dbReference type="FunFam" id="1.10.1200.10:FF:000005">
    <property type="entry name" value="Nonribosomal peptide synthetase 1"/>
    <property type="match status" value="4"/>
</dbReference>
<dbReference type="Pfam" id="PF13193">
    <property type="entry name" value="AMP-binding_C"/>
    <property type="match status" value="4"/>
</dbReference>
<comment type="similarity">
    <text evidence="2">Belongs to the ATP-dependent AMP-binding enzyme family.</text>
</comment>
<evidence type="ECO:0000259" key="6">
    <source>
        <dbReference type="PROSITE" id="PS50075"/>
    </source>
</evidence>
<evidence type="ECO:0000256" key="1">
    <source>
        <dbReference type="ARBA" id="ARBA00001957"/>
    </source>
</evidence>
<dbReference type="Gene3D" id="3.30.559.10">
    <property type="entry name" value="Chloramphenicol acetyltransferase-like domain"/>
    <property type="match status" value="5"/>
</dbReference>
<dbReference type="CDD" id="cd12116">
    <property type="entry name" value="A_NRPS_Ta1_like"/>
    <property type="match status" value="1"/>
</dbReference>
<dbReference type="InterPro" id="IPR000873">
    <property type="entry name" value="AMP-dep_synth/lig_dom"/>
</dbReference>
<dbReference type="Pfam" id="PF00668">
    <property type="entry name" value="Condensation"/>
    <property type="match status" value="5"/>
</dbReference>
<dbReference type="InterPro" id="IPR045851">
    <property type="entry name" value="AMP-bd_C_sf"/>
</dbReference>
<dbReference type="SUPFAM" id="SSF47336">
    <property type="entry name" value="ACP-like"/>
    <property type="match status" value="4"/>
</dbReference>
<feature type="domain" description="Carrier" evidence="6">
    <location>
        <begin position="2532"/>
        <end position="2607"/>
    </location>
</feature>
<dbReference type="OrthoDB" id="9757559at2"/>
<dbReference type="Gene3D" id="2.30.38.10">
    <property type="entry name" value="Luciferase, Domain 3"/>
    <property type="match status" value="4"/>
</dbReference>
<evidence type="ECO:0000313" key="7">
    <source>
        <dbReference type="EMBL" id="SDU98325.1"/>
    </source>
</evidence>
<dbReference type="InterPro" id="IPR001242">
    <property type="entry name" value="Condensation_dom"/>
</dbReference>
<dbReference type="CDD" id="cd05930">
    <property type="entry name" value="A_NRPS"/>
    <property type="match status" value="1"/>
</dbReference>
<dbReference type="Proteomes" id="UP000198600">
    <property type="component" value="Chromosome I"/>
</dbReference>
<feature type="domain" description="Carrier" evidence="6">
    <location>
        <begin position="4631"/>
        <end position="4706"/>
    </location>
</feature>
<dbReference type="InterPro" id="IPR036736">
    <property type="entry name" value="ACP-like_sf"/>
</dbReference>
<dbReference type="SUPFAM" id="SSF56801">
    <property type="entry name" value="Acetyl-CoA synthetase-like"/>
    <property type="match status" value="4"/>
</dbReference>
<dbReference type="PROSITE" id="PS00012">
    <property type="entry name" value="PHOSPHOPANTETHEINE"/>
    <property type="match status" value="3"/>
</dbReference>
<accession>A0A1H2MZM3</accession>
<dbReference type="InterPro" id="IPR020806">
    <property type="entry name" value="PKS_PP-bd"/>
</dbReference>
<keyword evidence="3" id="KW-0596">Phosphopantetheine</keyword>
<dbReference type="FunFam" id="3.40.50.12780:FF:000012">
    <property type="entry name" value="Non-ribosomal peptide synthetase"/>
    <property type="match status" value="3"/>
</dbReference>
<dbReference type="Gene3D" id="3.30.559.30">
    <property type="entry name" value="Nonribosomal peptide synthetase, condensation domain"/>
    <property type="match status" value="5"/>
</dbReference>
<dbReference type="PANTHER" id="PTHR45398">
    <property type="match status" value="1"/>
</dbReference>
<dbReference type="GO" id="GO:0043041">
    <property type="term" value="P:amino acid activation for nonribosomal peptide biosynthetic process"/>
    <property type="evidence" value="ECO:0007669"/>
    <property type="project" value="UniProtKB-ARBA"/>
</dbReference>
<dbReference type="EMBL" id="LT629802">
    <property type="protein sequence ID" value="SDU98325.1"/>
    <property type="molecule type" value="Genomic_DNA"/>
</dbReference>
<organism evidence="7 8">
    <name type="scientific">Pseudomonas mucidolens</name>
    <dbReference type="NCBI Taxonomy" id="46679"/>
    <lineage>
        <taxon>Bacteria</taxon>
        <taxon>Pseudomonadati</taxon>
        <taxon>Pseudomonadota</taxon>
        <taxon>Gammaproteobacteria</taxon>
        <taxon>Pseudomonadales</taxon>
        <taxon>Pseudomonadaceae</taxon>
        <taxon>Pseudomonas</taxon>
    </lineage>
</organism>
<dbReference type="NCBIfam" id="NF004282">
    <property type="entry name" value="PRK05691.1"/>
    <property type="match status" value="6"/>
</dbReference>
<dbReference type="SMART" id="SM00823">
    <property type="entry name" value="PKS_PP"/>
    <property type="match status" value="4"/>
</dbReference>
<dbReference type="InterPro" id="IPR009081">
    <property type="entry name" value="PP-bd_ACP"/>
</dbReference>
<dbReference type="FunFam" id="3.40.50.980:FF:000002">
    <property type="entry name" value="Enterobactin synthetase component F"/>
    <property type="match status" value="2"/>
</dbReference>
<dbReference type="PROSITE" id="PS50075">
    <property type="entry name" value="CARRIER"/>
    <property type="match status" value="4"/>
</dbReference>
<dbReference type="GO" id="GO:0031177">
    <property type="term" value="F:phosphopantetheine binding"/>
    <property type="evidence" value="ECO:0007669"/>
    <property type="project" value="InterPro"/>
</dbReference>
<evidence type="ECO:0000256" key="5">
    <source>
        <dbReference type="ARBA" id="ARBA00022598"/>
    </source>
</evidence>
<dbReference type="InterPro" id="IPR006162">
    <property type="entry name" value="Ppantetheine_attach_site"/>
</dbReference>
<dbReference type="SUPFAM" id="SSF52777">
    <property type="entry name" value="CoA-dependent acyltransferases"/>
    <property type="match status" value="10"/>
</dbReference>
<dbReference type="Gene3D" id="3.40.50.980">
    <property type="match status" value="8"/>
</dbReference>
<dbReference type="CDD" id="cd19534">
    <property type="entry name" value="E_NRPS"/>
    <property type="match status" value="1"/>
</dbReference>
<comment type="cofactor">
    <cofactor evidence="1">
        <name>pantetheine 4'-phosphate</name>
        <dbReference type="ChEBI" id="CHEBI:47942"/>
    </cofactor>
</comment>
<dbReference type="NCBIfam" id="TIGR01733">
    <property type="entry name" value="AA-adenyl-dom"/>
    <property type="match status" value="4"/>
</dbReference>
<dbReference type="FunFam" id="3.30.559.30:FF:000001">
    <property type="entry name" value="Non-ribosomal peptide synthetase"/>
    <property type="match status" value="2"/>
</dbReference>
<reference evidence="8" key="1">
    <citation type="submission" date="2016-10" db="EMBL/GenBank/DDBJ databases">
        <authorList>
            <person name="Varghese N."/>
            <person name="Submissions S."/>
        </authorList>
    </citation>
    <scope>NUCLEOTIDE SEQUENCE [LARGE SCALE GENOMIC DNA]</scope>
    <source>
        <strain evidence="8">LMG 2223</strain>
    </source>
</reference>
<dbReference type="GO" id="GO:0016874">
    <property type="term" value="F:ligase activity"/>
    <property type="evidence" value="ECO:0007669"/>
    <property type="project" value="UniProtKB-KW"/>
</dbReference>
<dbReference type="Gene3D" id="1.10.1200.10">
    <property type="entry name" value="ACP-like"/>
    <property type="match status" value="4"/>
</dbReference>
<keyword evidence="5" id="KW-0436">Ligase</keyword>
<dbReference type="FunFam" id="3.30.559.10:FF:000012">
    <property type="entry name" value="Non-ribosomal peptide synthetase"/>
    <property type="match status" value="3"/>
</dbReference>
<dbReference type="NCBIfam" id="NF003417">
    <property type="entry name" value="PRK04813.1"/>
    <property type="match status" value="4"/>
</dbReference>
<dbReference type="PROSITE" id="PS00455">
    <property type="entry name" value="AMP_BINDING"/>
    <property type="match status" value="2"/>
</dbReference>
<feature type="domain" description="Carrier" evidence="6">
    <location>
        <begin position="3575"/>
        <end position="3650"/>
    </location>
</feature>
<dbReference type="GO" id="GO:0044550">
    <property type="term" value="P:secondary metabolite biosynthetic process"/>
    <property type="evidence" value="ECO:0007669"/>
    <property type="project" value="UniProtKB-ARBA"/>
</dbReference>
<dbReference type="InterPro" id="IPR010071">
    <property type="entry name" value="AA_adenyl_dom"/>
</dbReference>
<dbReference type="STRING" id="46679.SAMN05216202_2648"/>
<dbReference type="Pfam" id="PF00550">
    <property type="entry name" value="PP-binding"/>
    <property type="match status" value="4"/>
</dbReference>
<dbReference type="InterPro" id="IPR010060">
    <property type="entry name" value="NRPS_synth"/>
</dbReference>
<dbReference type="CDD" id="cd19543">
    <property type="entry name" value="DCL_NRPS"/>
    <property type="match status" value="1"/>
</dbReference>
<dbReference type="InterPro" id="IPR023213">
    <property type="entry name" value="CAT-like_dom_sf"/>
</dbReference>
<dbReference type="RefSeq" id="WP_084380113.1">
    <property type="nucleotide sequence ID" value="NZ_LS483433.1"/>
</dbReference>
<dbReference type="PANTHER" id="PTHR45398:SF1">
    <property type="entry name" value="ENZYME, PUTATIVE (JCVI)-RELATED"/>
    <property type="match status" value="1"/>
</dbReference>
<evidence type="ECO:0000313" key="8">
    <source>
        <dbReference type="Proteomes" id="UP000198600"/>
    </source>
</evidence>